<feature type="domain" description="Polymerase beta nucleotidyltransferase" evidence="1">
    <location>
        <begin position="14"/>
        <end position="110"/>
    </location>
</feature>
<gene>
    <name evidence="2" type="ORF">SAMN02745248_01644</name>
</gene>
<evidence type="ECO:0000313" key="3">
    <source>
        <dbReference type="Proteomes" id="UP000183952"/>
    </source>
</evidence>
<protein>
    <recommendedName>
        <fullName evidence="1">Polymerase beta nucleotidyltransferase domain-containing protein</fullName>
    </recommendedName>
</protein>
<dbReference type="Proteomes" id="UP000183952">
    <property type="component" value="Unassembled WGS sequence"/>
</dbReference>
<dbReference type="AlphaFoldDB" id="A0A1M6P9G9"/>
<name>A0A1M6P9G9_9CLOT</name>
<accession>A0A1M6P9G9</accession>
<reference evidence="2 3" key="1">
    <citation type="submission" date="2016-11" db="EMBL/GenBank/DDBJ databases">
        <authorList>
            <person name="Jaros S."/>
            <person name="Januszkiewicz K."/>
            <person name="Wedrychowicz H."/>
        </authorList>
    </citation>
    <scope>NUCLEOTIDE SEQUENCE [LARGE SCALE GENOMIC DNA]</scope>
    <source>
        <strain evidence="2 3">DSM 3090</strain>
    </source>
</reference>
<evidence type="ECO:0000313" key="2">
    <source>
        <dbReference type="EMBL" id="SHK04589.1"/>
    </source>
</evidence>
<dbReference type="Gene3D" id="1.20.120.330">
    <property type="entry name" value="Nucleotidyltransferases domain 2"/>
    <property type="match status" value="1"/>
</dbReference>
<dbReference type="RefSeq" id="WP_072903609.1">
    <property type="nucleotide sequence ID" value="NZ_FRAD01000012.1"/>
</dbReference>
<organism evidence="2 3">
    <name type="scientific">Hathewaya proteolytica DSM 3090</name>
    <dbReference type="NCBI Taxonomy" id="1121331"/>
    <lineage>
        <taxon>Bacteria</taxon>
        <taxon>Bacillati</taxon>
        <taxon>Bacillota</taxon>
        <taxon>Clostridia</taxon>
        <taxon>Eubacteriales</taxon>
        <taxon>Clostridiaceae</taxon>
        <taxon>Hathewaya</taxon>
    </lineage>
</organism>
<dbReference type="InterPro" id="IPR041633">
    <property type="entry name" value="Polbeta"/>
</dbReference>
<dbReference type="Pfam" id="PF18765">
    <property type="entry name" value="Polbeta"/>
    <property type="match status" value="1"/>
</dbReference>
<keyword evidence="3" id="KW-1185">Reference proteome</keyword>
<proteinExistence type="predicted"/>
<dbReference type="EMBL" id="FRAD01000012">
    <property type="protein sequence ID" value="SHK04589.1"/>
    <property type="molecule type" value="Genomic_DNA"/>
</dbReference>
<dbReference type="OrthoDB" id="2539715at2"/>
<dbReference type="STRING" id="1121331.SAMN02745248_01644"/>
<dbReference type="Gene3D" id="3.30.460.10">
    <property type="entry name" value="Beta Polymerase, domain 2"/>
    <property type="match status" value="1"/>
</dbReference>
<dbReference type="CDD" id="cd05403">
    <property type="entry name" value="NT_KNTase_like"/>
    <property type="match status" value="1"/>
</dbReference>
<sequence length="299" mass="35065">MNRTIINYQCAYSKTVEKLKDKDGILGVFVFGSIVNGDLWEKSDIDLIVVQENGFSPENINIYSEENKVPVHIRLICKDKLIRLCKGDNKGGHMHRIFCSSKLVFSKDKELDSLYNEERYYNEIHGKKWTLSYLGNILKDIAECKKYLHLGSIFNSYTIANNAVRDFSKLIVNYRGYMINRDVVSMAMNFDVEFQQIASDFFSQQKSLEVKIKNLISYLEQNIEHNLREYAAVVIEYMWTLEQAVSSSELMQHDMFKEYSINMEEVLDKMYLCNILKKDRRAYKRNDGNSLVDENVYYI</sequence>
<dbReference type="SUPFAM" id="SSF81301">
    <property type="entry name" value="Nucleotidyltransferase"/>
    <property type="match status" value="1"/>
</dbReference>
<dbReference type="InterPro" id="IPR043519">
    <property type="entry name" value="NT_sf"/>
</dbReference>
<evidence type="ECO:0000259" key="1">
    <source>
        <dbReference type="Pfam" id="PF18765"/>
    </source>
</evidence>